<dbReference type="EMBL" id="JAINUF010000024">
    <property type="protein sequence ID" value="KAJ8333012.1"/>
    <property type="molecule type" value="Genomic_DNA"/>
</dbReference>
<evidence type="ECO:0000313" key="2">
    <source>
        <dbReference type="EMBL" id="KAJ8333012.1"/>
    </source>
</evidence>
<evidence type="ECO:0000256" key="1">
    <source>
        <dbReference type="SAM" id="MobiDB-lite"/>
    </source>
</evidence>
<gene>
    <name evidence="2" type="ORF">SKAU_G00419080</name>
</gene>
<dbReference type="Proteomes" id="UP001152622">
    <property type="component" value="Chromosome 24"/>
</dbReference>
<proteinExistence type="predicted"/>
<organism evidence="2 3">
    <name type="scientific">Synaphobranchus kaupii</name>
    <name type="common">Kaup's arrowtooth eel</name>
    <dbReference type="NCBI Taxonomy" id="118154"/>
    <lineage>
        <taxon>Eukaryota</taxon>
        <taxon>Metazoa</taxon>
        <taxon>Chordata</taxon>
        <taxon>Craniata</taxon>
        <taxon>Vertebrata</taxon>
        <taxon>Euteleostomi</taxon>
        <taxon>Actinopterygii</taxon>
        <taxon>Neopterygii</taxon>
        <taxon>Teleostei</taxon>
        <taxon>Anguilliformes</taxon>
        <taxon>Synaphobranchidae</taxon>
        <taxon>Synaphobranchus</taxon>
    </lineage>
</organism>
<sequence length="128" mass="14537">MSITRKTWDNPAAWYLGSSQEALTGEGEQDISIKVKVYHDGPVRWRECGKRGLNPEGSRSLELSEQQPRSPRLFPARRGVRLQEPDSRSRDLARPAVQPEHRMAGFFAITLRRHLVQAKGATYSPARQ</sequence>
<name>A0A9Q1E6A1_SYNKA</name>
<feature type="region of interest" description="Disordered" evidence="1">
    <location>
        <begin position="46"/>
        <end position="97"/>
    </location>
</feature>
<reference evidence="2" key="1">
    <citation type="journal article" date="2023" name="Science">
        <title>Genome structures resolve the early diversification of teleost fishes.</title>
        <authorList>
            <person name="Parey E."/>
            <person name="Louis A."/>
            <person name="Montfort J."/>
            <person name="Bouchez O."/>
            <person name="Roques C."/>
            <person name="Iampietro C."/>
            <person name="Lluch J."/>
            <person name="Castinel A."/>
            <person name="Donnadieu C."/>
            <person name="Desvignes T."/>
            <person name="Floi Bucao C."/>
            <person name="Jouanno E."/>
            <person name="Wen M."/>
            <person name="Mejri S."/>
            <person name="Dirks R."/>
            <person name="Jansen H."/>
            <person name="Henkel C."/>
            <person name="Chen W.J."/>
            <person name="Zahm M."/>
            <person name="Cabau C."/>
            <person name="Klopp C."/>
            <person name="Thompson A.W."/>
            <person name="Robinson-Rechavi M."/>
            <person name="Braasch I."/>
            <person name="Lecointre G."/>
            <person name="Bobe J."/>
            <person name="Postlethwait J.H."/>
            <person name="Berthelot C."/>
            <person name="Roest Crollius H."/>
            <person name="Guiguen Y."/>
        </authorList>
    </citation>
    <scope>NUCLEOTIDE SEQUENCE</scope>
    <source>
        <strain evidence="2">WJC10195</strain>
    </source>
</reference>
<feature type="compositionally biased region" description="Basic and acidic residues" evidence="1">
    <location>
        <begin position="81"/>
        <end position="97"/>
    </location>
</feature>
<keyword evidence="3" id="KW-1185">Reference proteome</keyword>
<evidence type="ECO:0000313" key="3">
    <source>
        <dbReference type="Proteomes" id="UP001152622"/>
    </source>
</evidence>
<dbReference type="AlphaFoldDB" id="A0A9Q1E6A1"/>
<protein>
    <submittedName>
        <fullName evidence="2">Uncharacterized protein</fullName>
    </submittedName>
</protein>
<comment type="caution">
    <text evidence="2">The sequence shown here is derived from an EMBL/GenBank/DDBJ whole genome shotgun (WGS) entry which is preliminary data.</text>
</comment>
<accession>A0A9Q1E6A1</accession>